<dbReference type="PANTHER" id="PTHR33055:SF3">
    <property type="entry name" value="PUTATIVE TRANSPOSASE FOR IS117-RELATED"/>
    <property type="match status" value="1"/>
</dbReference>
<dbReference type="Pfam" id="PF01548">
    <property type="entry name" value="DEDD_Tnp_IS110"/>
    <property type="match status" value="1"/>
</dbReference>
<dbReference type="PANTHER" id="PTHR33055">
    <property type="entry name" value="TRANSPOSASE FOR INSERTION SEQUENCE ELEMENT IS1111A"/>
    <property type="match status" value="1"/>
</dbReference>
<evidence type="ECO:0000259" key="2">
    <source>
        <dbReference type="Pfam" id="PF01548"/>
    </source>
</evidence>
<evidence type="ECO:0000313" key="4">
    <source>
        <dbReference type="Proteomes" id="UP001231109"/>
    </source>
</evidence>
<dbReference type="EMBL" id="JAPJDZ010000007">
    <property type="protein sequence ID" value="MDP5135195.1"/>
    <property type="molecule type" value="Genomic_DNA"/>
</dbReference>
<dbReference type="InterPro" id="IPR002525">
    <property type="entry name" value="Transp_IS110-like_N"/>
</dbReference>
<feature type="coiled-coil region" evidence="1">
    <location>
        <begin position="180"/>
        <end position="207"/>
    </location>
</feature>
<evidence type="ECO:0000313" key="3">
    <source>
        <dbReference type="EMBL" id="MDP5135195.1"/>
    </source>
</evidence>
<keyword evidence="1" id="KW-0175">Coiled coil</keyword>
<name>A0ABT9HWI6_9GAMM</name>
<feature type="non-terminal residue" evidence="3">
    <location>
        <position position="214"/>
    </location>
</feature>
<proteinExistence type="predicted"/>
<protein>
    <submittedName>
        <fullName evidence="3">IS110 family transposase</fullName>
    </submittedName>
</protein>
<gene>
    <name evidence="3" type="ORF">ORJ04_04430</name>
</gene>
<dbReference type="NCBIfam" id="NF033542">
    <property type="entry name" value="transpos_IS110"/>
    <property type="match status" value="1"/>
</dbReference>
<organism evidence="3 4">
    <name type="scientific">Rheinheimera baltica</name>
    <dbReference type="NCBI Taxonomy" id="67576"/>
    <lineage>
        <taxon>Bacteria</taxon>
        <taxon>Pseudomonadati</taxon>
        <taxon>Pseudomonadota</taxon>
        <taxon>Gammaproteobacteria</taxon>
        <taxon>Chromatiales</taxon>
        <taxon>Chromatiaceae</taxon>
        <taxon>Rheinheimera</taxon>
    </lineage>
</organism>
<dbReference type="InterPro" id="IPR047650">
    <property type="entry name" value="Transpos_IS110"/>
</dbReference>
<feature type="domain" description="Transposase IS110-like N-terminal" evidence="2">
    <location>
        <begin position="7"/>
        <end position="148"/>
    </location>
</feature>
<keyword evidence="4" id="KW-1185">Reference proteome</keyword>
<accession>A0ABT9HWI6</accession>
<comment type="caution">
    <text evidence="3">The sequence shown here is derived from an EMBL/GenBank/DDBJ whole genome shotgun (WGS) entry which is preliminary data.</text>
</comment>
<sequence length="214" mass="24235">MKHSIRCGIDIAKLVFQIHGVNANSGETTMVKKLARNEVLRFYANKPPMLIGIEACGGAHYWARELTKLGHTVKLMTPQYVTPYRRGGKNDANDAEAICEALARPNMRFVAVKSESQQAVLVMHRMRDQWVRERTSLMNQIRSYLHEFGIVINQGRSALGKVLPLVAEDETLPLLFRQSMTDLADRLTDLETRIDALNKRIESWSKQDSTAKAL</sequence>
<evidence type="ECO:0000256" key="1">
    <source>
        <dbReference type="SAM" id="Coils"/>
    </source>
</evidence>
<dbReference type="Proteomes" id="UP001231109">
    <property type="component" value="Unassembled WGS sequence"/>
</dbReference>
<reference evidence="3 4" key="1">
    <citation type="submission" date="2022-11" db="EMBL/GenBank/DDBJ databases">
        <title>Viruses from the air-sea interface of a natural surface slick.</title>
        <authorList>
            <person name="Rahlff J."/>
            <person name="Holmfeldt K."/>
        </authorList>
    </citation>
    <scope>NUCLEOTIDE SEQUENCE [LARGE SCALE GENOMIC DNA]</scope>
    <source>
        <strain evidence="3 4">SMS4</strain>
    </source>
</reference>
<dbReference type="RefSeq" id="WP_305974117.1">
    <property type="nucleotide sequence ID" value="NZ_JAPJDZ010000007.1"/>
</dbReference>